<dbReference type="EMBL" id="VWAG01000014">
    <property type="protein sequence ID" value="KAA5257917.1"/>
    <property type="molecule type" value="Genomic_DNA"/>
</dbReference>
<reference evidence="3 4" key="1">
    <citation type="journal article" date="2019" name="Nat. Med.">
        <title>A library of human gut bacterial isolates paired with longitudinal multiomics data enables mechanistic microbiome research.</title>
        <authorList>
            <person name="Poyet M."/>
            <person name="Groussin M."/>
            <person name="Gibbons S.M."/>
            <person name="Avila-Pacheco J."/>
            <person name="Jiang X."/>
            <person name="Kearney S.M."/>
            <person name="Perrotta A.R."/>
            <person name="Berdy B."/>
            <person name="Zhao S."/>
            <person name="Lieberman T.D."/>
            <person name="Swanson P.K."/>
            <person name="Smith M."/>
            <person name="Roesemann S."/>
            <person name="Alexander J.E."/>
            <person name="Rich S.A."/>
            <person name="Livny J."/>
            <person name="Vlamakis H."/>
            <person name="Clish C."/>
            <person name="Bullock K."/>
            <person name="Deik A."/>
            <person name="Scott J."/>
            <person name="Pierce K.A."/>
            <person name="Xavier R.J."/>
            <person name="Alm E.J."/>
        </authorList>
    </citation>
    <scope>NUCLEOTIDE SEQUENCE [LARGE SCALE GENOMIC DNA]</scope>
    <source>
        <strain evidence="2 4">BIOML-A2</strain>
        <strain evidence="1 3">BIOML-A6</strain>
    </source>
</reference>
<proteinExistence type="predicted"/>
<keyword evidence="4" id="KW-1185">Reference proteome</keyword>
<evidence type="ECO:0000313" key="1">
    <source>
        <dbReference type="EMBL" id="KAA5230077.1"/>
    </source>
</evidence>
<dbReference type="Proteomes" id="UP000421791">
    <property type="component" value="Unassembled WGS sequence"/>
</dbReference>
<sequence>MMLFCKQNMDVLTVSSENLKQSVLSPNEIDYLREVDVMNDFETYQNRLNEIKELSCVNEKQILSLLDSLEREQYFSQEYEELCKQVSLEREDYQKIKDFSLDHNLDIKVNSGSLDLINEDKVVVVSLDSVQKTGEVLIGEHYYRRTENYYTNVQRGEFRLPGYEIKDTYNVYGPNSSLTGSIKVVEVNGTKYEIPIVKEERQYHGMLVRTYGTPDFKKYAVATISIKEDAVIRDASSHKKEATRILAQNFIEGKHFPGTFTEQQELALREIANGKVAETILGLTPHHSGNAEMQYVPTDLHKAVNHLGGSWLMNEKNYFKGFECHDTEQIRSNLSSSQLEYISEILPLKDADLLIDRIDELNDMEGFPPKAIDSDEGVAKLLESIQHDINPLYLEAPQDAVQIEEISETMSCMKELNYNEWKEISFDKRMEVLQELENNIAEIAHRPSCEVCAKKLGDGHMGYYSQDSNKIVINSDFISSNSEKAYNNVLETLVHEGRHAYQCYNLYEREVHPRQGEISNWRMNEIEYGYQDVKHFGFKIYEMQPVEADARAFSEDVFKSYMDKKA</sequence>
<gene>
    <name evidence="2" type="ORF">F2Z09_10035</name>
    <name evidence="1" type="ORF">F2Z22_11370</name>
</gene>
<evidence type="ECO:0000313" key="4">
    <source>
        <dbReference type="Proteomes" id="UP000440198"/>
    </source>
</evidence>
<dbReference type="Proteomes" id="UP000440198">
    <property type="component" value="Unassembled WGS sequence"/>
</dbReference>
<comment type="caution">
    <text evidence="1">The sequence shown here is derived from an EMBL/GenBank/DDBJ whole genome shotgun (WGS) entry which is preliminary data.</text>
</comment>
<organism evidence="1 3">
    <name type="scientific">Bacteroides finegoldii</name>
    <dbReference type="NCBI Taxonomy" id="338188"/>
    <lineage>
        <taxon>Bacteria</taxon>
        <taxon>Pseudomonadati</taxon>
        <taxon>Bacteroidota</taxon>
        <taxon>Bacteroidia</taxon>
        <taxon>Bacteroidales</taxon>
        <taxon>Bacteroidaceae</taxon>
        <taxon>Bacteroides</taxon>
    </lineage>
</organism>
<dbReference type="EMBL" id="VWAK01000016">
    <property type="protein sequence ID" value="KAA5230077.1"/>
    <property type="molecule type" value="Genomic_DNA"/>
</dbReference>
<name>A0A7J4YNK3_9BACE</name>
<accession>A0A7J4YNK3</accession>
<evidence type="ECO:0000313" key="2">
    <source>
        <dbReference type="EMBL" id="KAA5257917.1"/>
    </source>
</evidence>
<evidence type="ECO:0000313" key="3">
    <source>
        <dbReference type="Proteomes" id="UP000421791"/>
    </source>
</evidence>
<dbReference type="AlphaFoldDB" id="A0A7J4YNK3"/>
<protein>
    <submittedName>
        <fullName evidence="1">Uncharacterized protein</fullName>
    </submittedName>
</protein>